<dbReference type="InterPro" id="IPR011110">
    <property type="entry name" value="Reg_prop"/>
</dbReference>
<dbReference type="EMBL" id="LVYD01000048">
    <property type="protein sequence ID" value="OQP62887.1"/>
    <property type="molecule type" value="Genomic_DNA"/>
</dbReference>
<dbReference type="Proteomes" id="UP000192796">
    <property type="component" value="Unassembled WGS sequence"/>
</dbReference>
<accession>A0A1V9FX22</accession>
<evidence type="ECO:0000313" key="3">
    <source>
        <dbReference type="EMBL" id="OQP62887.1"/>
    </source>
</evidence>
<reference evidence="3 4" key="1">
    <citation type="submission" date="2016-03" db="EMBL/GenBank/DDBJ databases">
        <title>Niastella vici sp. nov., isolated from farmland soil.</title>
        <authorList>
            <person name="Chen L."/>
            <person name="Wang D."/>
            <person name="Yang S."/>
            <person name="Wang G."/>
        </authorList>
    </citation>
    <scope>NUCLEOTIDE SEQUENCE [LARGE SCALE GENOMIC DNA]</scope>
    <source>
        <strain evidence="3 4">DJ57</strain>
    </source>
</reference>
<dbReference type="AlphaFoldDB" id="A0A1V9FX22"/>
<keyword evidence="3" id="KW-0418">Kinase</keyword>
<protein>
    <submittedName>
        <fullName evidence="3">Histidine kinase</fullName>
    </submittedName>
</protein>
<proteinExistence type="predicted"/>
<feature type="transmembrane region" description="Helical" evidence="2">
    <location>
        <begin position="7"/>
        <end position="23"/>
    </location>
</feature>
<dbReference type="RefSeq" id="WP_245843573.1">
    <property type="nucleotide sequence ID" value="NZ_LVYD01000048.1"/>
</dbReference>
<keyword evidence="2" id="KW-1133">Transmembrane helix</keyword>
<dbReference type="Pfam" id="PF07494">
    <property type="entry name" value="Reg_prop"/>
    <property type="match status" value="5"/>
</dbReference>
<evidence type="ECO:0000256" key="2">
    <source>
        <dbReference type="SAM" id="Phobius"/>
    </source>
</evidence>
<dbReference type="STRING" id="1703345.A3860_26625"/>
<sequence>MKNKRNVLYSLIIMLAGVIYFPVQAQQKNGAQDTVETKDVSTSHGPNSFVRTIKRDRKGNIWLVSNEGIIRYDGKSFTNITSKVSSARFWNVLEDRKGNLWFGTRDSGVYYYNARLNDGVGQRESLPTGQAGFQNFTTRDGLANDRVGNIYEDKTGNIWFGTENGVSRYDGKSFQNFTTRDGLANDRVGNIYEDKTGNIWFGTENGASRYDGKSFRSLKMKEAPSVTSTDSFHISVYQHPIPEDSWMHNAVNSIIEDKTGKLWFGTRGYASVYDGKTFTTITNKDGKSFANVRSIIKDKKGNIWLGAFDGLWRYDGSTFTNFTQNFVGYIYEDRKGNIWTNSQRANNGGWVLSRYDEKSLTNEKPTVTEITNKPMISGILEDDKGNIWFGASDGVYRYDGKTITDFKSKEGQK</sequence>
<keyword evidence="3" id="KW-0808">Transferase</keyword>
<keyword evidence="2" id="KW-0812">Transmembrane</keyword>
<gene>
    <name evidence="3" type="ORF">A3860_26625</name>
</gene>
<organism evidence="3 4">
    <name type="scientific">Niastella vici</name>
    <dbReference type="NCBI Taxonomy" id="1703345"/>
    <lineage>
        <taxon>Bacteria</taxon>
        <taxon>Pseudomonadati</taxon>
        <taxon>Bacteroidota</taxon>
        <taxon>Chitinophagia</taxon>
        <taxon>Chitinophagales</taxon>
        <taxon>Chitinophagaceae</taxon>
        <taxon>Niastella</taxon>
    </lineage>
</organism>
<dbReference type="GO" id="GO:0000155">
    <property type="term" value="F:phosphorelay sensor kinase activity"/>
    <property type="evidence" value="ECO:0007669"/>
    <property type="project" value="TreeGrafter"/>
</dbReference>
<dbReference type="InterPro" id="IPR015943">
    <property type="entry name" value="WD40/YVTN_repeat-like_dom_sf"/>
</dbReference>
<keyword evidence="1" id="KW-0597">Phosphoprotein</keyword>
<dbReference type="SUPFAM" id="SSF63829">
    <property type="entry name" value="Calcium-dependent phosphotriesterase"/>
    <property type="match status" value="2"/>
</dbReference>
<evidence type="ECO:0000313" key="4">
    <source>
        <dbReference type="Proteomes" id="UP000192796"/>
    </source>
</evidence>
<keyword evidence="4" id="KW-1185">Reference proteome</keyword>
<dbReference type="Gene3D" id="2.130.10.10">
    <property type="entry name" value="YVTN repeat-like/Quinoprotein amine dehydrogenase"/>
    <property type="match status" value="3"/>
</dbReference>
<comment type="caution">
    <text evidence="3">The sequence shown here is derived from an EMBL/GenBank/DDBJ whole genome shotgun (WGS) entry which is preliminary data.</text>
</comment>
<evidence type="ECO:0000256" key="1">
    <source>
        <dbReference type="ARBA" id="ARBA00022553"/>
    </source>
</evidence>
<dbReference type="PANTHER" id="PTHR43547">
    <property type="entry name" value="TWO-COMPONENT HISTIDINE KINASE"/>
    <property type="match status" value="1"/>
</dbReference>
<dbReference type="PANTHER" id="PTHR43547:SF2">
    <property type="entry name" value="HYBRID SIGNAL TRANSDUCTION HISTIDINE KINASE C"/>
    <property type="match status" value="1"/>
</dbReference>
<keyword evidence="2" id="KW-0472">Membrane</keyword>
<name>A0A1V9FX22_9BACT</name>